<evidence type="ECO:0000313" key="4">
    <source>
        <dbReference type="Proteomes" id="UP000270230"/>
    </source>
</evidence>
<feature type="region of interest" description="Disordered" evidence="2">
    <location>
        <begin position="165"/>
        <end position="187"/>
    </location>
</feature>
<dbReference type="InterPro" id="IPR019734">
    <property type="entry name" value="TPR_rpt"/>
</dbReference>
<dbReference type="InterPro" id="IPR052769">
    <property type="entry name" value="TPR_domain_protein"/>
</dbReference>
<evidence type="ECO:0000256" key="2">
    <source>
        <dbReference type="SAM" id="MobiDB-lite"/>
    </source>
</evidence>
<proteinExistence type="predicted"/>
<dbReference type="PANTHER" id="PTHR46014:SF1">
    <property type="entry name" value="TETRATRICOPEPTIDE REPEAT PROTEIN 1"/>
    <property type="match status" value="1"/>
</dbReference>
<accession>A0A3M7AL47</accession>
<keyword evidence="1" id="KW-0802">TPR repeat</keyword>
<dbReference type="Gene3D" id="1.25.40.10">
    <property type="entry name" value="Tetratricopeptide repeat domain"/>
    <property type="match status" value="1"/>
</dbReference>
<dbReference type="AlphaFoldDB" id="A0A3M7AL47"/>
<evidence type="ECO:0008006" key="5">
    <source>
        <dbReference type="Google" id="ProtNLM"/>
    </source>
</evidence>
<organism evidence="3 4">
    <name type="scientific">Hortaea werneckii</name>
    <name type="common">Black yeast</name>
    <name type="synonym">Cladosporium werneckii</name>
    <dbReference type="NCBI Taxonomy" id="91943"/>
    <lineage>
        <taxon>Eukaryota</taxon>
        <taxon>Fungi</taxon>
        <taxon>Dikarya</taxon>
        <taxon>Ascomycota</taxon>
        <taxon>Pezizomycotina</taxon>
        <taxon>Dothideomycetes</taxon>
        <taxon>Dothideomycetidae</taxon>
        <taxon>Mycosphaerellales</taxon>
        <taxon>Teratosphaeriaceae</taxon>
        <taxon>Hortaea</taxon>
    </lineage>
</organism>
<comment type="caution">
    <text evidence="3">The sequence shown here is derived from an EMBL/GenBank/DDBJ whole genome shotgun (WGS) entry which is preliminary data.</text>
</comment>
<protein>
    <recommendedName>
        <fullName evidence="5">Tetratricopeptide repeat protein 1</fullName>
    </recommendedName>
</protein>
<dbReference type="EMBL" id="QWIN01002793">
    <property type="protein sequence ID" value="RMY28222.1"/>
    <property type="molecule type" value="Genomic_DNA"/>
</dbReference>
<feature type="region of interest" description="Disordered" evidence="2">
    <location>
        <begin position="1"/>
        <end position="85"/>
    </location>
</feature>
<dbReference type="VEuPathDB" id="FungiDB:BTJ68_11792"/>
<dbReference type="PROSITE" id="PS50005">
    <property type="entry name" value="TPR"/>
    <property type="match status" value="1"/>
</dbReference>
<feature type="compositionally biased region" description="Basic and acidic residues" evidence="2">
    <location>
        <begin position="30"/>
        <end position="40"/>
    </location>
</feature>
<dbReference type="OrthoDB" id="1872379at2759"/>
<reference evidence="3 4" key="1">
    <citation type="journal article" date="2018" name="BMC Genomics">
        <title>Genomic evidence for intraspecific hybridization in a clonal and extremely halotolerant yeast.</title>
        <authorList>
            <person name="Gostincar C."/>
            <person name="Stajich J.E."/>
            <person name="Zupancic J."/>
            <person name="Zalar P."/>
            <person name="Gunde-Cimerman N."/>
        </authorList>
    </citation>
    <scope>NUCLEOTIDE SEQUENCE [LARGE SCALE GENOMIC DNA]</scope>
    <source>
        <strain evidence="3 4">EXF-151</strain>
    </source>
</reference>
<evidence type="ECO:0000256" key="1">
    <source>
        <dbReference type="PROSITE-ProRule" id="PRU00339"/>
    </source>
</evidence>
<feature type="repeat" description="TPR" evidence="1">
    <location>
        <begin position="88"/>
        <end position="121"/>
    </location>
</feature>
<dbReference type="PANTHER" id="PTHR46014">
    <property type="entry name" value="TETRATRICOPEPTIDE REPEAT PROTEIN 1"/>
    <property type="match status" value="1"/>
</dbReference>
<dbReference type="Proteomes" id="UP000270230">
    <property type="component" value="Unassembled WGS sequence"/>
</dbReference>
<feature type="compositionally biased region" description="Basic and acidic residues" evidence="2">
    <location>
        <begin position="1"/>
        <end position="17"/>
    </location>
</feature>
<dbReference type="SUPFAM" id="SSF48452">
    <property type="entry name" value="TPR-like"/>
    <property type="match status" value="1"/>
</dbReference>
<feature type="compositionally biased region" description="Basic residues" evidence="2">
    <location>
        <begin position="41"/>
        <end position="50"/>
    </location>
</feature>
<gene>
    <name evidence="3" type="ORF">D0865_15822</name>
</gene>
<dbReference type="SMART" id="SM00028">
    <property type="entry name" value="TPR"/>
    <property type="match status" value="2"/>
</dbReference>
<dbReference type="InterPro" id="IPR011990">
    <property type="entry name" value="TPR-like_helical_dom_sf"/>
</dbReference>
<sequence>MPDTGHFSDSDESFHSFDDDEPSPPSGTAEEEKSSSAPHERGRRRSIRKSTSHEEDEPTSAEPKTQDPLSGPLERFPPEEESTLLAESNSLKGSGNQQFGHGNFSEAISTYDKALASLPNYLDYEIAVLRSNIAACHVKLEEWKEGVESCEKGIESLERLERLPTVKKDKREEGEEGDGGEGEGAAQIEEVDENLSARIEKLRLSGQTLDSIRKLQIKLLHRRARARTSLGGWSALQGAEEDYTLLLLPSMSKFLSVTDKRQIQQSARDLQPRLNAAKEKEVAEMMGKLKGLGNSMLKPFGLSTENFQFVKDEKTGGYSMNFNQNPGKG</sequence>
<evidence type="ECO:0000313" key="3">
    <source>
        <dbReference type="EMBL" id="RMY28222.1"/>
    </source>
</evidence>
<name>A0A3M7AL47_HORWE</name>